<dbReference type="EMBL" id="FOEP01000016">
    <property type="protein sequence ID" value="SEQ91244.1"/>
    <property type="molecule type" value="Genomic_DNA"/>
</dbReference>
<dbReference type="RefSeq" id="WP_090271010.1">
    <property type="nucleotide sequence ID" value="NZ_FOEP01000016.1"/>
</dbReference>
<dbReference type="STRING" id="657014.SAMN04488092_11665"/>
<dbReference type="Proteomes" id="UP000198634">
    <property type="component" value="Unassembled WGS sequence"/>
</dbReference>
<organism evidence="6 7">
    <name type="scientific">Thalassovita taeanensis</name>
    <dbReference type="NCBI Taxonomy" id="657014"/>
    <lineage>
        <taxon>Bacteria</taxon>
        <taxon>Pseudomonadati</taxon>
        <taxon>Pseudomonadota</taxon>
        <taxon>Alphaproteobacteria</taxon>
        <taxon>Rhodobacterales</taxon>
        <taxon>Roseobacteraceae</taxon>
        <taxon>Thalassovita</taxon>
    </lineage>
</organism>
<dbReference type="PANTHER" id="PTHR42988:SF2">
    <property type="entry name" value="CYCLIC NUCLEOTIDE PHOSPHODIESTERASE CBUA0032-RELATED"/>
    <property type="match status" value="1"/>
</dbReference>
<keyword evidence="3" id="KW-0408">Iron</keyword>
<dbReference type="OrthoDB" id="651281at2"/>
<dbReference type="InterPro" id="IPR050884">
    <property type="entry name" value="CNP_phosphodiesterase-III"/>
</dbReference>
<dbReference type="SUPFAM" id="SSF56300">
    <property type="entry name" value="Metallo-dependent phosphatases"/>
    <property type="match status" value="1"/>
</dbReference>
<keyword evidence="1" id="KW-0479">Metal-binding</keyword>
<feature type="domain" description="Calcineurin-like phosphoesterase" evidence="5">
    <location>
        <begin position="2"/>
        <end position="198"/>
    </location>
</feature>
<gene>
    <name evidence="6" type="ORF">SAMN04488092_11665</name>
</gene>
<keyword evidence="2" id="KW-0378">Hydrolase</keyword>
<dbReference type="GO" id="GO:0046872">
    <property type="term" value="F:metal ion binding"/>
    <property type="evidence" value="ECO:0007669"/>
    <property type="project" value="UniProtKB-KW"/>
</dbReference>
<dbReference type="InterPro" id="IPR004843">
    <property type="entry name" value="Calcineurin-like_PHP"/>
</dbReference>
<comment type="similarity">
    <text evidence="4">Belongs to the cyclic nucleotide phosphodiesterase class-III family.</text>
</comment>
<evidence type="ECO:0000313" key="6">
    <source>
        <dbReference type="EMBL" id="SEQ91244.1"/>
    </source>
</evidence>
<name>A0A1H9JWV9_9RHOB</name>
<evidence type="ECO:0000259" key="5">
    <source>
        <dbReference type="Pfam" id="PF00149"/>
    </source>
</evidence>
<dbReference type="Pfam" id="PF00149">
    <property type="entry name" value="Metallophos"/>
    <property type="match status" value="1"/>
</dbReference>
<accession>A0A1H9JWV9</accession>
<evidence type="ECO:0000256" key="1">
    <source>
        <dbReference type="ARBA" id="ARBA00022723"/>
    </source>
</evidence>
<dbReference type="GO" id="GO:0016787">
    <property type="term" value="F:hydrolase activity"/>
    <property type="evidence" value="ECO:0007669"/>
    <property type="project" value="UniProtKB-KW"/>
</dbReference>
<proteinExistence type="inferred from homology"/>
<dbReference type="PANTHER" id="PTHR42988">
    <property type="entry name" value="PHOSPHOHYDROLASE"/>
    <property type="match status" value="1"/>
</dbReference>
<keyword evidence="7" id="KW-1185">Reference proteome</keyword>
<dbReference type="AlphaFoldDB" id="A0A1H9JWV9"/>
<protein>
    <submittedName>
        <fullName evidence="6">Calcineurin-like phosphoesterase</fullName>
    </submittedName>
</protein>
<evidence type="ECO:0000256" key="2">
    <source>
        <dbReference type="ARBA" id="ARBA00022801"/>
    </source>
</evidence>
<sequence>MLKIIVMSDVHILPEGVVKHGLDTSERFAIAIDDANTFHDDADLCIYAGDIADEGDAASYARFEALRAGNPIPSFVMMGNHDNRPTYLETASDPMVDDNGFVQGIADIKGYRVIMLDSSEPGRVDGVLCNDRLAWLAARLAEAKDRDLPVILVLHHPANRLHMPVDTYGLTDADKLASVLLESGARIAQIVAGHCHIPTAGSWHGIPVATISGNQHRVGLHLRNMTRQQPCYEGAAQFAVLLATTSGVTVHFHNYVDRNVQLPDAMFPWKRVQKFGPED</sequence>
<dbReference type="Gene3D" id="3.60.21.10">
    <property type="match status" value="1"/>
</dbReference>
<evidence type="ECO:0000313" key="7">
    <source>
        <dbReference type="Proteomes" id="UP000198634"/>
    </source>
</evidence>
<reference evidence="6 7" key="1">
    <citation type="submission" date="2016-10" db="EMBL/GenBank/DDBJ databases">
        <authorList>
            <person name="de Groot N.N."/>
        </authorList>
    </citation>
    <scope>NUCLEOTIDE SEQUENCE [LARGE SCALE GENOMIC DNA]</scope>
    <source>
        <strain evidence="6 7">DSM 22007</strain>
    </source>
</reference>
<dbReference type="InterPro" id="IPR029052">
    <property type="entry name" value="Metallo-depent_PP-like"/>
</dbReference>
<evidence type="ECO:0000256" key="3">
    <source>
        <dbReference type="ARBA" id="ARBA00023004"/>
    </source>
</evidence>
<evidence type="ECO:0000256" key="4">
    <source>
        <dbReference type="ARBA" id="ARBA00025742"/>
    </source>
</evidence>